<dbReference type="PANTHER" id="PTHR12215:SF10">
    <property type="entry name" value="L-AMINOADIPATE-SEMIALDEHYDE DEHYDROGENASE-PHOSPHOPANTETHEINYL TRANSFERASE"/>
    <property type="match status" value="1"/>
</dbReference>
<sequence>MFSGRSCRVAVNFRSWSPTQAEWTFAAQCVQGEEKERISKFMFKKDAKSAMVGRLLLRYAVSKILGIPCRALQFGRTEKGKPYLVSPIDKTTMRSDLSFNVSHQGDYVVLAAERGNNVGVDVMKVEWPRNTPVSSFFKTMHRQYTDQEWSEVKCYSNERDQLKVFFRLWCLKESVVKALGIGIGFEVSRLNFNFHCRDISEGQVVTDTTVDIDEDPAPEWSFEESFLDGHCIAVAVNHASKDCSHLSGDGDSCNLANQFQVMDIQEVLAGCEVLIGSVPDKDFWETFHIKEEEPKPS</sequence>
<comment type="similarity">
    <text evidence="1">Belongs to the P-Pant transferase superfamily. AcpS family.</text>
</comment>
<dbReference type="Pfam" id="PF01648">
    <property type="entry name" value="ACPS"/>
    <property type="match status" value="1"/>
</dbReference>
<evidence type="ECO:0000256" key="5">
    <source>
        <dbReference type="ARBA" id="ARBA00030484"/>
    </source>
</evidence>
<comment type="caution">
    <text evidence="11">The sequence shown here is derived from an EMBL/GenBank/DDBJ whole genome shotgun (WGS) entry which is preliminary data.</text>
</comment>
<dbReference type="Gene3D" id="3.90.470.20">
    <property type="entry name" value="4'-phosphopantetheinyl transferase domain"/>
    <property type="match status" value="2"/>
</dbReference>
<accession>A0AAV4AP60</accession>
<evidence type="ECO:0000256" key="1">
    <source>
        <dbReference type="ARBA" id="ARBA00006195"/>
    </source>
</evidence>
<dbReference type="EC" id="2.7.8.7" evidence="2"/>
<proteinExistence type="inferred from homology"/>
<evidence type="ECO:0000256" key="7">
    <source>
        <dbReference type="ARBA" id="ARBA00048641"/>
    </source>
</evidence>
<dbReference type="Pfam" id="PF22624">
    <property type="entry name" value="AASDHPPT_N"/>
    <property type="match status" value="1"/>
</dbReference>
<comment type="catalytic activity">
    <reaction evidence="8">
        <text>apo-[ACP] + acetyl-CoA = acetyl-[ACP] + adenosine 3',5'-bisphosphate + H(+)</text>
        <dbReference type="Rhea" id="RHEA:46564"/>
        <dbReference type="Rhea" id="RHEA-COMP:9621"/>
        <dbReference type="Rhea" id="RHEA-COMP:9690"/>
        <dbReference type="ChEBI" id="CHEBI:15378"/>
        <dbReference type="ChEBI" id="CHEBI:29999"/>
        <dbReference type="ChEBI" id="CHEBI:57288"/>
        <dbReference type="ChEBI" id="CHEBI:58343"/>
        <dbReference type="ChEBI" id="CHEBI:78446"/>
    </reaction>
    <physiologicalReaction direction="left-to-right" evidence="8">
        <dbReference type="Rhea" id="RHEA:46565"/>
    </physiologicalReaction>
</comment>
<evidence type="ECO:0000256" key="6">
    <source>
        <dbReference type="ARBA" id="ARBA00033443"/>
    </source>
</evidence>
<name>A0AAV4AP60_9GAST</name>
<organism evidence="11 12">
    <name type="scientific">Plakobranchus ocellatus</name>
    <dbReference type="NCBI Taxonomy" id="259542"/>
    <lineage>
        <taxon>Eukaryota</taxon>
        <taxon>Metazoa</taxon>
        <taxon>Spiralia</taxon>
        <taxon>Lophotrochozoa</taxon>
        <taxon>Mollusca</taxon>
        <taxon>Gastropoda</taxon>
        <taxon>Heterobranchia</taxon>
        <taxon>Euthyneura</taxon>
        <taxon>Panpulmonata</taxon>
        <taxon>Sacoglossa</taxon>
        <taxon>Placobranchoidea</taxon>
        <taxon>Plakobranchidae</taxon>
        <taxon>Plakobranchus</taxon>
    </lineage>
</organism>
<dbReference type="AlphaFoldDB" id="A0AAV4AP60"/>
<dbReference type="GO" id="GO:0000287">
    <property type="term" value="F:magnesium ion binding"/>
    <property type="evidence" value="ECO:0007669"/>
    <property type="project" value="InterPro"/>
</dbReference>
<dbReference type="EMBL" id="BLXT01004061">
    <property type="protein sequence ID" value="GFO09143.1"/>
    <property type="molecule type" value="Genomic_DNA"/>
</dbReference>
<dbReference type="InterPro" id="IPR008278">
    <property type="entry name" value="4-PPantetheinyl_Trfase_dom"/>
</dbReference>
<gene>
    <name evidence="11" type="ORF">PoB_003564800</name>
</gene>
<dbReference type="Proteomes" id="UP000735302">
    <property type="component" value="Unassembled WGS sequence"/>
</dbReference>
<evidence type="ECO:0000259" key="9">
    <source>
        <dbReference type="Pfam" id="PF01648"/>
    </source>
</evidence>
<dbReference type="InterPro" id="IPR050559">
    <property type="entry name" value="P-Pant_transferase_sf"/>
</dbReference>
<evidence type="ECO:0000256" key="3">
    <source>
        <dbReference type="ARBA" id="ARBA00016301"/>
    </source>
</evidence>
<dbReference type="PANTHER" id="PTHR12215">
    <property type="entry name" value="PHOSPHOPANTETHEINE TRANSFERASE"/>
    <property type="match status" value="1"/>
</dbReference>
<dbReference type="GO" id="GO:0008897">
    <property type="term" value="F:holo-[acyl-carrier-protein] synthase activity"/>
    <property type="evidence" value="ECO:0007669"/>
    <property type="project" value="UniProtKB-EC"/>
</dbReference>
<evidence type="ECO:0000259" key="10">
    <source>
        <dbReference type="Pfam" id="PF22624"/>
    </source>
</evidence>
<reference evidence="11 12" key="1">
    <citation type="journal article" date="2021" name="Elife">
        <title>Chloroplast acquisition without the gene transfer in kleptoplastic sea slugs, Plakobranchus ocellatus.</title>
        <authorList>
            <person name="Maeda T."/>
            <person name="Takahashi S."/>
            <person name="Yoshida T."/>
            <person name="Shimamura S."/>
            <person name="Takaki Y."/>
            <person name="Nagai Y."/>
            <person name="Toyoda A."/>
            <person name="Suzuki Y."/>
            <person name="Arimoto A."/>
            <person name="Ishii H."/>
            <person name="Satoh N."/>
            <person name="Nishiyama T."/>
            <person name="Hasebe M."/>
            <person name="Maruyama T."/>
            <person name="Minagawa J."/>
            <person name="Obokata J."/>
            <person name="Shigenobu S."/>
        </authorList>
    </citation>
    <scope>NUCLEOTIDE SEQUENCE [LARGE SCALE GENOMIC DNA]</scope>
</reference>
<feature type="domain" description="4'-phosphopantetheinyl transferase N-terminal" evidence="10">
    <location>
        <begin position="15"/>
        <end position="113"/>
    </location>
</feature>
<keyword evidence="12" id="KW-1185">Reference proteome</keyword>
<evidence type="ECO:0000313" key="11">
    <source>
        <dbReference type="EMBL" id="GFO09143.1"/>
    </source>
</evidence>
<dbReference type="InterPro" id="IPR037143">
    <property type="entry name" value="4-PPantetheinyl_Trfase_dom_sf"/>
</dbReference>
<evidence type="ECO:0000256" key="2">
    <source>
        <dbReference type="ARBA" id="ARBA00013172"/>
    </source>
</evidence>
<evidence type="ECO:0000256" key="4">
    <source>
        <dbReference type="ARBA" id="ARBA00022679"/>
    </source>
</evidence>
<protein>
    <recommendedName>
        <fullName evidence="3">L-aminoadipate-semialdehyde dehydrogenase-phosphopantetheinyl transferase</fullName>
        <ecNumber evidence="2">2.7.8.7</ecNumber>
    </recommendedName>
    <alternativeName>
        <fullName evidence="5">4'-phosphopantetheinyl transferase</fullName>
    </alternativeName>
    <alternativeName>
        <fullName evidence="6">Alpha-aminoadipic semialdehyde dehydrogenase-phosphopantetheinyl transferase</fullName>
    </alternativeName>
</protein>
<comment type="catalytic activity">
    <reaction evidence="7">
        <text>apo-[ACP] + CoA = holo-[ACP] + adenosine 3',5'-bisphosphate + H(+)</text>
        <dbReference type="Rhea" id="RHEA:12068"/>
        <dbReference type="Rhea" id="RHEA-COMP:9685"/>
        <dbReference type="Rhea" id="RHEA-COMP:9690"/>
        <dbReference type="ChEBI" id="CHEBI:15378"/>
        <dbReference type="ChEBI" id="CHEBI:29999"/>
        <dbReference type="ChEBI" id="CHEBI:57287"/>
        <dbReference type="ChEBI" id="CHEBI:58343"/>
        <dbReference type="ChEBI" id="CHEBI:64479"/>
        <dbReference type="EC" id="2.7.8.7"/>
    </reaction>
    <physiologicalReaction direction="left-to-right" evidence="7">
        <dbReference type="Rhea" id="RHEA:12069"/>
    </physiologicalReaction>
</comment>
<dbReference type="FunFam" id="3.90.470.20:FF:000003">
    <property type="entry name" value="L-aminoadipate-semialdehyde dehydrogenase-phosphopantetheinyl transferase"/>
    <property type="match status" value="1"/>
</dbReference>
<dbReference type="GO" id="GO:0019878">
    <property type="term" value="P:lysine biosynthetic process via aminoadipic acid"/>
    <property type="evidence" value="ECO:0007669"/>
    <property type="project" value="TreeGrafter"/>
</dbReference>
<evidence type="ECO:0000256" key="8">
    <source>
        <dbReference type="ARBA" id="ARBA00048794"/>
    </source>
</evidence>
<feature type="domain" description="4'-phosphopantetheinyl transferase" evidence="9">
    <location>
        <begin position="118"/>
        <end position="235"/>
    </location>
</feature>
<dbReference type="GO" id="GO:0005829">
    <property type="term" value="C:cytosol"/>
    <property type="evidence" value="ECO:0007669"/>
    <property type="project" value="TreeGrafter"/>
</dbReference>
<keyword evidence="4 11" id="KW-0808">Transferase</keyword>
<evidence type="ECO:0000313" key="12">
    <source>
        <dbReference type="Proteomes" id="UP000735302"/>
    </source>
</evidence>
<dbReference type="InterPro" id="IPR055066">
    <property type="entry name" value="AASDHPPT_N"/>
</dbReference>
<dbReference type="SUPFAM" id="SSF56214">
    <property type="entry name" value="4'-phosphopantetheinyl transferase"/>
    <property type="match status" value="2"/>
</dbReference>